<proteinExistence type="inferred from homology"/>
<feature type="domain" description="UmuC" evidence="3">
    <location>
        <begin position="24"/>
        <end position="150"/>
    </location>
</feature>
<evidence type="ECO:0000313" key="5">
    <source>
        <dbReference type="Proteomes" id="UP000322165"/>
    </source>
</evidence>
<evidence type="ECO:0000256" key="1">
    <source>
        <dbReference type="ARBA" id="ARBA00010945"/>
    </source>
</evidence>
<organism evidence="4 5">
    <name type="scientific">Arenimonas fontis</name>
    <dbReference type="NCBI Taxonomy" id="2608255"/>
    <lineage>
        <taxon>Bacteria</taxon>
        <taxon>Pseudomonadati</taxon>
        <taxon>Pseudomonadota</taxon>
        <taxon>Gammaproteobacteria</taxon>
        <taxon>Lysobacterales</taxon>
        <taxon>Lysobacteraceae</taxon>
        <taxon>Arenimonas</taxon>
    </lineage>
</organism>
<dbReference type="InterPro" id="IPR043502">
    <property type="entry name" value="DNA/RNA_pol_sf"/>
</dbReference>
<dbReference type="CDD" id="cd03468">
    <property type="entry name" value="PolY_like"/>
    <property type="match status" value="1"/>
</dbReference>
<dbReference type="PANTHER" id="PTHR35369:SF2">
    <property type="entry name" value="BLR3025 PROTEIN"/>
    <property type="match status" value="1"/>
</dbReference>
<dbReference type="Proteomes" id="UP000322165">
    <property type="component" value="Unassembled WGS sequence"/>
</dbReference>
<comment type="caution">
    <text evidence="4">The sequence shown here is derived from an EMBL/GenBank/DDBJ whole genome shotgun (WGS) entry which is preliminary data.</text>
</comment>
<dbReference type="Gene3D" id="3.30.70.270">
    <property type="match status" value="1"/>
</dbReference>
<dbReference type="SUPFAM" id="SSF56672">
    <property type="entry name" value="DNA/RNA polymerases"/>
    <property type="match status" value="1"/>
</dbReference>
<sequence>MLWAAIHLPQRAIDAVLRRQPEPEAPLALVEGPPQRRQVLLANAAAREAGVQAGQALTAALALCPNLAVAGHDAAEAGALLELACAWAYGYSGQVCSEPAQDTVWLEVGGSLGLFGPWPRFERLLRDDLQALGLEHRIGLAPTPLAALCLARHRDGLAVTAIEALRQMLDHLPIATLPLQDATREALAALGVRRLRQLLALPRAGLRRRFGAELGQWLDRLTGATPDPRPAYRPPERFERRFEFDDEIRYHTGLLFPLRRLLTDLAGFLAGRDGGVQRFHLRFEHELHAPSRLQVGTAIPERDPARLFELARLVLERETLPAPVRALSVCAEELPPFVPAATDLFDTRPAGALDWSALQARLQARLGAEAVHRYALQPDPRPERAMRRLREQTPGETLSAMPLPRPTWLLARPIPLRGPAPTVLAGPERIESGWWDGEDLRRDYYVVRTGNGQRAWVFCPAGERGPWMLHGWFA</sequence>
<evidence type="ECO:0000259" key="3">
    <source>
        <dbReference type="Pfam" id="PF00817"/>
    </source>
</evidence>
<dbReference type="EMBL" id="VUOD01000002">
    <property type="protein sequence ID" value="KAA2285697.1"/>
    <property type="molecule type" value="Genomic_DNA"/>
</dbReference>
<reference evidence="4 5" key="1">
    <citation type="submission" date="2019-09" db="EMBL/GenBank/DDBJ databases">
        <title>Arenimonas chukotkensis sp. nov., a bacterium isolated from Chukotka hot spring, Arctic region, Russia.</title>
        <authorList>
            <person name="Zayulina K.S."/>
            <person name="Prokofeva M.I."/>
            <person name="Elcheninov A.G."/>
            <person name="Novikov A."/>
            <person name="Kochetkova T.V."/>
            <person name="Kublanov I.V."/>
        </authorList>
    </citation>
    <scope>NUCLEOTIDE SEQUENCE [LARGE SCALE GENOMIC DNA]</scope>
    <source>
        <strain evidence="4 5">3729k</strain>
    </source>
</reference>
<accession>A0A5B2ZCH9</accession>
<protein>
    <submittedName>
        <fullName evidence="4">DNA polymerase Y family protein</fullName>
    </submittedName>
</protein>
<keyword evidence="2" id="KW-0227">DNA damage</keyword>
<dbReference type="InterPro" id="IPR043128">
    <property type="entry name" value="Rev_trsase/Diguanyl_cyclase"/>
</dbReference>
<dbReference type="GO" id="GO:0006281">
    <property type="term" value="P:DNA repair"/>
    <property type="evidence" value="ECO:0007669"/>
    <property type="project" value="InterPro"/>
</dbReference>
<dbReference type="Pfam" id="PF00817">
    <property type="entry name" value="IMS"/>
    <property type="match status" value="1"/>
</dbReference>
<comment type="similarity">
    <text evidence="1">Belongs to the DNA polymerase type-Y family.</text>
</comment>
<dbReference type="Gene3D" id="3.40.1170.60">
    <property type="match status" value="1"/>
</dbReference>
<dbReference type="RefSeq" id="WP_149859798.1">
    <property type="nucleotide sequence ID" value="NZ_VUOD01000002.1"/>
</dbReference>
<evidence type="ECO:0000256" key="2">
    <source>
        <dbReference type="ARBA" id="ARBA00022763"/>
    </source>
</evidence>
<dbReference type="PANTHER" id="PTHR35369">
    <property type="entry name" value="BLR3025 PROTEIN-RELATED"/>
    <property type="match status" value="1"/>
</dbReference>
<dbReference type="AlphaFoldDB" id="A0A5B2ZCH9"/>
<keyword evidence="5" id="KW-1185">Reference proteome</keyword>
<gene>
    <name evidence="4" type="ORF">F0415_03465</name>
</gene>
<dbReference type="Gene3D" id="1.10.150.20">
    <property type="entry name" value="5' to 3' exonuclease, C-terminal subdomain"/>
    <property type="match status" value="1"/>
</dbReference>
<dbReference type="InterPro" id="IPR001126">
    <property type="entry name" value="UmuC"/>
</dbReference>
<dbReference type="InterPro" id="IPR050356">
    <property type="entry name" value="SulA_CellDiv_inhibitor"/>
</dbReference>
<reference evidence="4 5" key="2">
    <citation type="submission" date="2019-09" db="EMBL/GenBank/DDBJ databases">
        <authorList>
            <person name="Mazur A."/>
        </authorList>
    </citation>
    <scope>NUCLEOTIDE SEQUENCE [LARGE SCALE GENOMIC DNA]</scope>
    <source>
        <strain evidence="4 5">3729k</strain>
    </source>
</reference>
<evidence type="ECO:0000313" key="4">
    <source>
        <dbReference type="EMBL" id="KAA2285697.1"/>
    </source>
</evidence>
<name>A0A5B2ZCH9_9GAMM</name>